<evidence type="ECO:0000313" key="3">
    <source>
        <dbReference type="Proteomes" id="UP000541352"/>
    </source>
</evidence>
<dbReference type="InterPro" id="IPR002716">
    <property type="entry name" value="PIN_dom"/>
</dbReference>
<evidence type="ECO:0000313" key="2">
    <source>
        <dbReference type="EMBL" id="MBB3840307.1"/>
    </source>
</evidence>
<comment type="caution">
    <text evidence="2">The sequence shown here is derived from an EMBL/GenBank/DDBJ whole genome shotgun (WGS) entry which is preliminary data.</text>
</comment>
<dbReference type="InterPro" id="IPR041705">
    <property type="entry name" value="PIN_Sll0205"/>
</dbReference>
<dbReference type="Pfam" id="PF01850">
    <property type="entry name" value="PIN"/>
    <property type="match status" value="1"/>
</dbReference>
<dbReference type="EMBL" id="JACIBY010000010">
    <property type="protein sequence ID" value="MBB3840307.1"/>
    <property type="molecule type" value="Genomic_DNA"/>
</dbReference>
<dbReference type="AlphaFoldDB" id="A0A7W5ZMT7"/>
<accession>A0A7W5ZMT7</accession>
<name>A0A7W5ZMT7_9BACT</name>
<dbReference type="SUPFAM" id="SSF88723">
    <property type="entry name" value="PIN domain-like"/>
    <property type="match status" value="1"/>
</dbReference>
<reference evidence="2 3" key="1">
    <citation type="submission" date="2020-08" db="EMBL/GenBank/DDBJ databases">
        <title>Genomic Encyclopedia of Type Strains, Phase IV (KMG-IV): sequencing the most valuable type-strain genomes for metagenomic binning, comparative biology and taxonomic classification.</title>
        <authorList>
            <person name="Goeker M."/>
        </authorList>
    </citation>
    <scope>NUCLEOTIDE SEQUENCE [LARGE SCALE GENOMIC DNA]</scope>
    <source>
        <strain evidence="2 3">DSM 17976</strain>
    </source>
</reference>
<keyword evidence="3" id="KW-1185">Reference proteome</keyword>
<dbReference type="RefSeq" id="WP_183977210.1">
    <property type="nucleotide sequence ID" value="NZ_JACIBY010000010.1"/>
</dbReference>
<organism evidence="2 3">
    <name type="scientific">Runella defluvii</name>
    <dbReference type="NCBI Taxonomy" id="370973"/>
    <lineage>
        <taxon>Bacteria</taxon>
        <taxon>Pseudomonadati</taxon>
        <taxon>Bacteroidota</taxon>
        <taxon>Cytophagia</taxon>
        <taxon>Cytophagales</taxon>
        <taxon>Spirosomataceae</taxon>
        <taxon>Runella</taxon>
    </lineage>
</organism>
<dbReference type="PANTHER" id="PTHR36173:SF2">
    <property type="entry name" value="RIBONUCLEASE VAPC16"/>
    <property type="match status" value="1"/>
</dbReference>
<sequence length="125" mass="14612">MMYLLDTHTMLWYLEDNPQLSSKVKKLIENETCFVHIISFWEIAIKISIGKLSLSYDLDQLISQVQKEAITILPISENAIKTVKELPLYHRDPFDRLLIAEALSNNYVFLSVDNQIDPYPIKRAW</sequence>
<dbReference type="InterPro" id="IPR029060">
    <property type="entry name" value="PIN-like_dom_sf"/>
</dbReference>
<dbReference type="Gene3D" id="3.40.50.1010">
    <property type="entry name" value="5'-nuclease"/>
    <property type="match status" value="1"/>
</dbReference>
<proteinExistence type="predicted"/>
<dbReference type="CDD" id="cd09872">
    <property type="entry name" value="PIN_Sll0205-like"/>
    <property type="match status" value="1"/>
</dbReference>
<gene>
    <name evidence="2" type="ORF">FHS57_004327</name>
</gene>
<evidence type="ECO:0000259" key="1">
    <source>
        <dbReference type="Pfam" id="PF01850"/>
    </source>
</evidence>
<dbReference type="Proteomes" id="UP000541352">
    <property type="component" value="Unassembled WGS sequence"/>
</dbReference>
<dbReference type="PANTHER" id="PTHR36173">
    <property type="entry name" value="RIBONUCLEASE VAPC16-RELATED"/>
    <property type="match status" value="1"/>
</dbReference>
<protein>
    <submittedName>
        <fullName evidence="2">PIN domain nuclease of toxin-antitoxin system</fullName>
    </submittedName>
</protein>
<feature type="domain" description="PIN" evidence="1">
    <location>
        <begin position="3"/>
        <end position="117"/>
    </location>
</feature>
<dbReference type="InterPro" id="IPR052919">
    <property type="entry name" value="TA_system_RNase"/>
</dbReference>